<organism evidence="1 2">
    <name type="scientific">Pistacia integerrima</name>
    <dbReference type="NCBI Taxonomy" id="434235"/>
    <lineage>
        <taxon>Eukaryota</taxon>
        <taxon>Viridiplantae</taxon>
        <taxon>Streptophyta</taxon>
        <taxon>Embryophyta</taxon>
        <taxon>Tracheophyta</taxon>
        <taxon>Spermatophyta</taxon>
        <taxon>Magnoliopsida</taxon>
        <taxon>eudicotyledons</taxon>
        <taxon>Gunneridae</taxon>
        <taxon>Pentapetalae</taxon>
        <taxon>rosids</taxon>
        <taxon>malvids</taxon>
        <taxon>Sapindales</taxon>
        <taxon>Anacardiaceae</taxon>
        <taxon>Pistacia</taxon>
    </lineage>
</organism>
<protein>
    <submittedName>
        <fullName evidence="1">Uncharacterized protein</fullName>
    </submittedName>
</protein>
<dbReference type="EMBL" id="CM047745">
    <property type="protein sequence ID" value="KAJ0026058.1"/>
    <property type="molecule type" value="Genomic_DNA"/>
</dbReference>
<dbReference type="Proteomes" id="UP001163603">
    <property type="component" value="Chromosome 10"/>
</dbReference>
<name>A0ACC0Y0M2_9ROSI</name>
<evidence type="ECO:0000313" key="1">
    <source>
        <dbReference type="EMBL" id="KAJ0026058.1"/>
    </source>
</evidence>
<gene>
    <name evidence="1" type="ORF">Pint_09030</name>
</gene>
<reference evidence="2" key="1">
    <citation type="journal article" date="2023" name="G3 (Bethesda)">
        <title>Genome assembly and association tests identify interacting loci associated with vigor, precocity, and sex in interspecific pistachio rootstocks.</title>
        <authorList>
            <person name="Palmer W."/>
            <person name="Jacygrad E."/>
            <person name="Sagayaradj S."/>
            <person name="Cavanaugh K."/>
            <person name="Han R."/>
            <person name="Bertier L."/>
            <person name="Beede B."/>
            <person name="Kafkas S."/>
            <person name="Golino D."/>
            <person name="Preece J."/>
            <person name="Michelmore R."/>
        </authorList>
    </citation>
    <scope>NUCLEOTIDE SEQUENCE [LARGE SCALE GENOMIC DNA]</scope>
</reference>
<accession>A0ACC0Y0M2</accession>
<sequence>MLSEFSTKSIKSALSFTKKPGLRSTDAHLNYLCRNGRLTEAITVLDSIAKQGSKVRGSTYINLLQSCIDFNDIQLGRKLHANINLVSEIDVFVETKLVSMYAKCGCFNDAFKVFDGMRERNLYTWSAVIGARSREQRWREVVELFFLMITDGVLPDDFLFPKILQACGNCGDFETGKLIHCLVIKLGMTCVTRVKNSILAVYVKCGKMSWARRFFKSMDERDRVAWNSMISGYCQIGENEQAHRFFDEMCKEGIEPEDAERVFDMIKEKDIYTLNSMIGGYCQAGYCSKAYELFMKMQESDIPPDVITWNAMISGYIQNGNEDEAMDLFRRMEEDGKVKRNSASWNALIAGDHSKSYSDLLYSWLQKILENIKAHHSHSGLSIEEEEKEEISGVHSEKLALAFALVGSSPAPQSIRIVKNIRMCGDCHETAKYVSMTYGFSDEWLIQISEYHPSCHQYCFPTMASRRIPFGDVVVMHLAITDSEISSIRAKVQIDFIVQAQNDEANRCSLWNWLLWSLLGTMEFQVGSGSQLSSVNQAKMLCESLVEGEKKPVAVGPWGGQNGVHWDDGVYTTVRQLVIAHGAGIDSIQIEYDKKGSQVWSVKHGGNGGSKLDKVTLEYPDEFLTAVHGHYGTVNDWGAVCVRSLTFQSNKKTYGPFGIEQGTYFSFPMTGGKIVGFHGRSGWNLDAIGVYLKPLHNKNSSKTIVHSQSFLTNGSEKVGYSLVQGSVGESYDIVLAVKQKDSFGANHLPTILSRQSSSTSLDSSSDEDNKTKHNKMHSNDKLRSMDKLPIKVNGVLSYGPWGGSGGSTFDDGNFTGVRQINISRNVGIVSIRVCYDRDGQAVWGSKHGGTGGFRNDRVIFDYPYEILTHITGTYGPLMYMGPNIIKSLTFHTTKGKHGPFGEEQGPSFTHKMNEGKIVGFHGKEGLFLDAIGVHVMEGKVSPQSHPVSNAINKSEGPIAEIDNPQWSNKLLVAKRGPTEEVACAVIKEPAPFGPGPWGGDGGRPWDDGVYSGVKQIFVTRGEAINSIQIEYDRNGQSVWSIKHGGNGGSFTHRIKMEYPHEMLNCLSGYYGPVSTDDKSKVIKSLTFYTSRGKYGPYGEEVGTYFTSTTTEGKIVGFHGRSSYYLDAIGVHMQHWLGNTQRTTRSFFKFLN</sequence>
<evidence type="ECO:0000313" key="2">
    <source>
        <dbReference type="Proteomes" id="UP001163603"/>
    </source>
</evidence>
<keyword evidence="2" id="KW-1185">Reference proteome</keyword>
<proteinExistence type="predicted"/>
<comment type="caution">
    <text evidence="1">The sequence shown here is derived from an EMBL/GenBank/DDBJ whole genome shotgun (WGS) entry which is preliminary data.</text>
</comment>